<dbReference type="Proteomes" id="UP000236447">
    <property type="component" value="Chromosome"/>
</dbReference>
<accession>A0A2I7KB59</accession>
<gene>
    <name evidence="3" type="ORF">PhaeoP88_02385</name>
</gene>
<evidence type="ECO:0000313" key="4">
    <source>
        <dbReference type="Proteomes" id="UP000236447"/>
    </source>
</evidence>
<dbReference type="Pfam" id="PF25678">
    <property type="entry name" value="DUF7946"/>
    <property type="match status" value="1"/>
</dbReference>
<organism evidence="3 4">
    <name type="scientific">Phaeobacter inhibens</name>
    <dbReference type="NCBI Taxonomy" id="221822"/>
    <lineage>
        <taxon>Bacteria</taxon>
        <taxon>Pseudomonadati</taxon>
        <taxon>Pseudomonadota</taxon>
        <taxon>Alphaproteobacteria</taxon>
        <taxon>Rhodobacterales</taxon>
        <taxon>Roseobacteraceae</taxon>
        <taxon>Phaeobacter</taxon>
    </lineage>
</organism>
<protein>
    <recommendedName>
        <fullName evidence="2">DUF7946 domain-containing protein</fullName>
    </recommendedName>
</protein>
<name>A0A2I7KB59_9RHOB</name>
<dbReference type="InterPro" id="IPR057706">
    <property type="entry name" value="DUF7946"/>
</dbReference>
<reference evidence="3 4" key="2">
    <citation type="journal article" date="2017" name="Genome Biol. Evol.">
        <title>Trajectories and Drivers of Genome Evolution in Surface-Associated Marine Phaeobacter.</title>
        <authorList>
            <person name="Freese H.M."/>
            <person name="Sikorski J."/>
            <person name="Bunk B."/>
            <person name="Scheuner C."/>
            <person name="Meier-Kolthoff J.P."/>
            <person name="Sproer C."/>
            <person name="Gram L."/>
            <person name="Overmann J."/>
        </authorList>
    </citation>
    <scope>NUCLEOTIDE SEQUENCE [LARGE SCALE GENOMIC DNA]</scope>
    <source>
        <strain evidence="3 4">P88</strain>
    </source>
</reference>
<proteinExistence type="predicted"/>
<feature type="domain" description="DUF7946" evidence="2">
    <location>
        <begin position="15"/>
        <end position="177"/>
    </location>
</feature>
<evidence type="ECO:0000259" key="2">
    <source>
        <dbReference type="Pfam" id="PF25678"/>
    </source>
</evidence>
<dbReference type="AlphaFoldDB" id="A0A2I7KB59"/>
<feature type="region of interest" description="Disordered" evidence="1">
    <location>
        <begin position="289"/>
        <end position="308"/>
    </location>
</feature>
<reference evidence="3 4" key="1">
    <citation type="journal article" date="2017" name="Front. Microbiol.">
        <title>Phaeobacter piscinae sp. nov., a species of the Roseobacter group and potential aquaculture probiont.</title>
        <authorList>
            <person name="Sonnenschein E.C."/>
            <person name="Phippen C.B.W."/>
            <person name="Nielsen K.F."/>
            <person name="Mateiu R.V."/>
            <person name="Melchiorsen J."/>
            <person name="Gram L."/>
            <person name="Overmann J."/>
            <person name="Freese H.M."/>
        </authorList>
    </citation>
    <scope>NUCLEOTIDE SEQUENCE [LARGE SCALE GENOMIC DNA]</scope>
    <source>
        <strain evidence="3 4">P88</strain>
    </source>
</reference>
<sequence>MTVEEPIELIVSLIGGQSDQHEVPAFTALDSAHAVSQALMMILNFAQTGEIRRRNFKDLNLSLNLKTTRPGSYEFVFEFSQIAPYLMEAYGSGLANASWKLIETVFKRATGLEGASEIEEAESDGRISAGDLGALIQATEPSVRRAHSVVNHGSSNVNIFISGDGNQVVLDAESKEYMHESIFNDETRSQRFLVTSFDGRNRTGRLFDLEQEQAFTFDLLAEASRESLQVIADAAHAYALRQKGKFDEKMEAVCAFTSIDAPDGRQKRLKVFAAAREFDDLEVGQIPDVTNASRQLEDRRDDDDDVLE</sequence>
<evidence type="ECO:0000256" key="1">
    <source>
        <dbReference type="SAM" id="MobiDB-lite"/>
    </source>
</evidence>
<dbReference type="EMBL" id="CP010725">
    <property type="protein sequence ID" value="AUQ99740.1"/>
    <property type="molecule type" value="Genomic_DNA"/>
</dbReference>
<evidence type="ECO:0000313" key="3">
    <source>
        <dbReference type="EMBL" id="AUQ99740.1"/>
    </source>
</evidence>
<dbReference type="RefSeq" id="WP_123618987.1">
    <property type="nucleotide sequence ID" value="NZ_CP010725.1"/>
</dbReference>